<sequence length="193" mass="22007">MPLIYLIISDNIVEADPFQQDQTKGEEQKLRLVVVEESTFHKVLRGCSLSRADNSWLHSINRTIRTHRNLTADTAPLPPMTHEQPERMPDNNKLDNGCALSSLFEGLLPKKGALHTTNQSRKNSGISIDAFCPYPHYPHTVPFSIKALRISRCSNRNTFSIWIKSSDSISSNLRLYSLEKRIRLQSELYDIDS</sequence>
<protein>
    <submittedName>
        <fullName evidence="1">AlNc14C159G7740 protein</fullName>
    </submittedName>
</protein>
<dbReference type="EMBL" id="FR824204">
    <property type="protein sequence ID" value="CCA22586.1"/>
    <property type="molecule type" value="Genomic_DNA"/>
</dbReference>
<dbReference type="HOGENOM" id="CLU_1411118_0_0_1"/>
<reference evidence="1" key="2">
    <citation type="submission" date="2011-02" db="EMBL/GenBank/DDBJ databases">
        <authorList>
            <person name="MacLean D."/>
        </authorList>
    </citation>
    <scope>NUCLEOTIDE SEQUENCE</scope>
</reference>
<reference evidence="1" key="1">
    <citation type="journal article" date="2011" name="PLoS Biol.">
        <title>Gene gain and loss during evolution of obligate parasitism in the white rust pathogen of Arabidopsis thaliana.</title>
        <authorList>
            <person name="Kemen E."/>
            <person name="Gardiner A."/>
            <person name="Schultz-Larsen T."/>
            <person name="Kemen A.C."/>
            <person name="Balmuth A.L."/>
            <person name="Robert-Seilaniantz A."/>
            <person name="Bailey K."/>
            <person name="Holub E."/>
            <person name="Studholme D.J."/>
            <person name="Maclean D."/>
            <person name="Jones J.D."/>
        </authorList>
    </citation>
    <scope>NUCLEOTIDE SEQUENCE</scope>
</reference>
<name>F0WMQ2_9STRA</name>
<dbReference type="AlphaFoldDB" id="F0WMQ2"/>
<proteinExistence type="predicted"/>
<organism evidence="1">
    <name type="scientific">Albugo laibachii Nc14</name>
    <dbReference type="NCBI Taxonomy" id="890382"/>
    <lineage>
        <taxon>Eukaryota</taxon>
        <taxon>Sar</taxon>
        <taxon>Stramenopiles</taxon>
        <taxon>Oomycota</taxon>
        <taxon>Peronosporomycetes</taxon>
        <taxon>Albuginales</taxon>
        <taxon>Albuginaceae</taxon>
        <taxon>Albugo</taxon>
    </lineage>
</organism>
<evidence type="ECO:0000313" key="1">
    <source>
        <dbReference type="EMBL" id="CCA22586.1"/>
    </source>
</evidence>
<accession>F0WMQ2</accession>
<gene>
    <name evidence="1" type="primary">AlNc14C159G7740</name>
    <name evidence="1" type="ORF">ALNC14_087290</name>
</gene>